<feature type="repeat" description="ANK" evidence="18">
    <location>
        <begin position="321"/>
        <end position="353"/>
    </location>
</feature>
<dbReference type="InterPro" id="IPR004087">
    <property type="entry name" value="KH_dom"/>
</dbReference>
<dbReference type="PROSITE" id="PS50084">
    <property type="entry name" value="KH_TYPE_1"/>
    <property type="match status" value="1"/>
</dbReference>
<feature type="region of interest" description="Disordered" evidence="21">
    <location>
        <begin position="1443"/>
        <end position="1474"/>
    </location>
</feature>
<evidence type="ECO:0000256" key="21">
    <source>
        <dbReference type="SAM" id="MobiDB-lite"/>
    </source>
</evidence>
<keyword evidence="6" id="KW-0597">Phosphoprotein</keyword>
<feature type="repeat" description="ANK" evidence="18">
    <location>
        <begin position="938"/>
        <end position="970"/>
    </location>
</feature>
<evidence type="ECO:0000256" key="10">
    <source>
        <dbReference type="ARBA" id="ARBA00022859"/>
    </source>
</evidence>
<feature type="repeat" description="ANK" evidence="18">
    <location>
        <begin position="1073"/>
        <end position="1105"/>
    </location>
</feature>
<dbReference type="SUPFAM" id="SSF54791">
    <property type="entry name" value="Eukaryotic type KH-domain (KH-domain type I)"/>
    <property type="match status" value="1"/>
</dbReference>
<evidence type="ECO:0000256" key="5">
    <source>
        <dbReference type="ARBA" id="ARBA00022499"/>
    </source>
</evidence>
<evidence type="ECO:0000256" key="18">
    <source>
        <dbReference type="PROSITE-ProRule" id="PRU00023"/>
    </source>
</evidence>
<dbReference type="SMART" id="SM00248">
    <property type="entry name" value="ANK"/>
    <property type="match status" value="25"/>
</dbReference>
<feature type="repeat" description="ANK" evidence="18">
    <location>
        <begin position="1038"/>
        <end position="1070"/>
    </location>
</feature>
<keyword evidence="3" id="KW-0488">Methylation</keyword>
<dbReference type="Gene3D" id="3.30.1370.10">
    <property type="entry name" value="K Homology domain, type 1"/>
    <property type="match status" value="1"/>
</dbReference>
<dbReference type="PROSITE" id="PS50297">
    <property type="entry name" value="ANK_REP_REGION"/>
    <property type="match status" value="20"/>
</dbReference>
<evidence type="ECO:0000256" key="15">
    <source>
        <dbReference type="ARBA" id="ARBA00023242"/>
    </source>
</evidence>
<feature type="repeat" description="ANK" evidence="18">
    <location>
        <begin position="518"/>
        <end position="550"/>
    </location>
</feature>
<dbReference type="Gene3D" id="1.25.40.20">
    <property type="entry name" value="Ankyrin repeat-containing domain"/>
    <property type="match status" value="9"/>
</dbReference>
<evidence type="ECO:0000313" key="24">
    <source>
        <dbReference type="Proteomes" id="UP000001645"/>
    </source>
</evidence>
<evidence type="ECO:0000256" key="11">
    <source>
        <dbReference type="ARBA" id="ARBA00022884"/>
    </source>
</evidence>
<keyword evidence="15" id="KW-0539">Nucleus</keyword>
<feature type="compositionally biased region" description="Low complexity" evidence="21">
    <location>
        <begin position="1708"/>
        <end position="1751"/>
    </location>
</feature>
<dbReference type="GO" id="GO:0045087">
    <property type="term" value="P:innate immune response"/>
    <property type="evidence" value="ECO:0007669"/>
    <property type="project" value="UniProtKB-KW"/>
</dbReference>
<feature type="compositionally biased region" description="Polar residues" evidence="21">
    <location>
        <begin position="1844"/>
        <end position="1863"/>
    </location>
</feature>
<feature type="region of interest" description="Disordered" evidence="21">
    <location>
        <begin position="1373"/>
        <end position="1392"/>
    </location>
</feature>
<dbReference type="Proteomes" id="UP000001645">
    <property type="component" value="Chromosome 4"/>
</dbReference>
<evidence type="ECO:0000256" key="20">
    <source>
        <dbReference type="SAM" id="Coils"/>
    </source>
</evidence>
<name>A0A803YDD3_MELGA</name>
<feature type="repeat" description="ANK" evidence="18">
    <location>
        <begin position="155"/>
        <end position="187"/>
    </location>
</feature>
<dbReference type="FunFam" id="1.25.40.20:FF:000046">
    <property type="entry name" value="Ankyrin repeat and KH domain-containing protein 1"/>
    <property type="match status" value="1"/>
</dbReference>
<feature type="repeat" description="ANK" evidence="18">
    <location>
        <begin position="1175"/>
        <end position="1207"/>
    </location>
</feature>
<comment type="subcellular location">
    <subcellularLocation>
        <location evidence="2">Cytoplasm</location>
    </subcellularLocation>
    <subcellularLocation>
        <location evidence="1">Nucleus</location>
    </subcellularLocation>
</comment>
<feature type="repeat" description="ANK" evidence="18">
    <location>
        <begin position="1208"/>
        <end position="1240"/>
    </location>
</feature>
<dbReference type="CDD" id="cd22502">
    <property type="entry name" value="KH-I_ANKRD17"/>
    <property type="match status" value="1"/>
</dbReference>
<evidence type="ECO:0000256" key="7">
    <source>
        <dbReference type="ARBA" id="ARBA00022588"/>
    </source>
</evidence>
<dbReference type="PROSITE" id="PS50088">
    <property type="entry name" value="ANK_REPEAT"/>
    <property type="match status" value="20"/>
</dbReference>
<dbReference type="GeneTree" id="ENSGT00940000153768"/>
<evidence type="ECO:0000256" key="19">
    <source>
        <dbReference type="PROSITE-ProRule" id="PRU00117"/>
    </source>
</evidence>
<evidence type="ECO:0000256" key="3">
    <source>
        <dbReference type="ARBA" id="ARBA00022481"/>
    </source>
</evidence>
<feature type="compositionally biased region" description="Pro residues" evidence="21">
    <location>
        <begin position="2070"/>
        <end position="2080"/>
    </location>
</feature>
<feature type="repeat" description="ANK" evidence="18">
    <location>
        <begin position="221"/>
        <end position="253"/>
    </location>
</feature>
<evidence type="ECO:0000256" key="9">
    <source>
        <dbReference type="ARBA" id="ARBA00022843"/>
    </source>
</evidence>
<keyword evidence="4" id="KW-0963">Cytoplasm</keyword>
<dbReference type="FunFam" id="1.25.40.20:FF:000014">
    <property type="entry name" value="ankyrin repeat domain-containing protein 17 isoform X2"/>
    <property type="match status" value="1"/>
</dbReference>
<keyword evidence="5" id="KW-1017">Isopeptide bond</keyword>
<feature type="repeat" description="ANK" evidence="18">
    <location>
        <begin position="451"/>
        <end position="483"/>
    </location>
</feature>
<feature type="compositionally biased region" description="Basic residues" evidence="21">
    <location>
        <begin position="1337"/>
        <end position="1347"/>
    </location>
</feature>
<evidence type="ECO:0000256" key="13">
    <source>
        <dbReference type="ARBA" id="ARBA00023043"/>
    </source>
</evidence>
<dbReference type="GO" id="GO:0005737">
    <property type="term" value="C:cytoplasm"/>
    <property type="evidence" value="ECO:0007669"/>
    <property type="project" value="UniProtKB-SubCell"/>
</dbReference>
<evidence type="ECO:0000256" key="6">
    <source>
        <dbReference type="ARBA" id="ARBA00022553"/>
    </source>
</evidence>
<dbReference type="FunFam" id="1.25.40.20:FF:000114">
    <property type="entry name" value="ankyrin repeat and KH domain-containing protein 1 isoform X2"/>
    <property type="match status" value="1"/>
</dbReference>
<feature type="repeat" description="ANK" evidence="18">
    <location>
        <begin position="288"/>
        <end position="320"/>
    </location>
</feature>
<dbReference type="Pfam" id="PF00023">
    <property type="entry name" value="Ank"/>
    <property type="match status" value="2"/>
</dbReference>
<feature type="repeat" description="ANK" evidence="18">
    <location>
        <begin position="484"/>
        <end position="516"/>
    </location>
</feature>
<reference evidence="23" key="3">
    <citation type="submission" date="2025-09" db="UniProtKB">
        <authorList>
            <consortium name="Ensembl"/>
        </authorList>
    </citation>
    <scope>IDENTIFICATION</scope>
</reference>
<keyword evidence="24" id="KW-1185">Reference proteome</keyword>
<feature type="region of interest" description="Disordered" evidence="21">
    <location>
        <begin position="1335"/>
        <end position="1356"/>
    </location>
</feature>
<feature type="region of interest" description="Disordered" evidence="21">
    <location>
        <begin position="2037"/>
        <end position="2091"/>
    </location>
</feature>
<organism evidence="23 24">
    <name type="scientific">Meleagris gallopavo</name>
    <name type="common">Wild turkey</name>
    <dbReference type="NCBI Taxonomy" id="9103"/>
    <lineage>
        <taxon>Eukaryota</taxon>
        <taxon>Metazoa</taxon>
        <taxon>Chordata</taxon>
        <taxon>Craniata</taxon>
        <taxon>Vertebrata</taxon>
        <taxon>Euteleostomi</taxon>
        <taxon>Archelosauria</taxon>
        <taxon>Archosauria</taxon>
        <taxon>Dinosauria</taxon>
        <taxon>Saurischia</taxon>
        <taxon>Theropoda</taxon>
        <taxon>Coelurosauria</taxon>
        <taxon>Aves</taxon>
        <taxon>Neognathae</taxon>
        <taxon>Galloanserae</taxon>
        <taxon>Galliformes</taxon>
        <taxon>Phasianidae</taxon>
        <taxon>Meleagridinae</taxon>
        <taxon>Meleagris</taxon>
    </lineage>
</organism>
<feature type="region of interest" description="Disordered" evidence="21">
    <location>
        <begin position="2140"/>
        <end position="2193"/>
    </location>
</feature>
<feature type="region of interest" description="Disordered" evidence="21">
    <location>
        <begin position="1793"/>
        <end position="1897"/>
    </location>
</feature>
<dbReference type="GO" id="GO:0003723">
    <property type="term" value="F:RNA binding"/>
    <property type="evidence" value="ECO:0007669"/>
    <property type="project" value="UniProtKB-UniRule"/>
</dbReference>
<keyword evidence="8" id="KW-0677">Repeat</keyword>
<dbReference type="FunFam" id="1.25.40.20:FF:000161">
    <property type="entry name" value="ankyrin repeat domain-containing protein 17 isoform X3"/>
    <property type="match status" value="1"/>
</dbReference>
<sequence length="2371" mass="250014">MLETASKLLLSSTADGADLRTVDPETQARLEALLEAAGIGKLSTADGKAFADPEVLRRLTSSVSCALDEAAAALTRMRAESTANAGQTDNRSLAEACSEGDVNAVRKLLIEGRSVNEHTEEGESLLCLACSAGYYELAQVLLAMHANVEDRGIKGDITPLMAAANGGHVKIVKLLLAHGADVNAQSSTGNTALTYACAGGYVDVVKVLLESGASIEDHNENGHTPLMEAGSAGHVEVARVLLENGAGINTHSNEFKESALTLACYKGHLEMVRFLLEAGADQEHKTDEMHTALMEACMDGHVEVARLLLDSGAQVNMPADSFESPLTLAACGGHVELAALLIERGANLEEVNDEGYTPLMEAAREGHEEMVALLLGQGANINAQTEETQETALTLACCGGFLEVADFLIKAGADIELGCSTPLMEAAQEGHLELVKYLLAAGANVHATTATGDTALTYACENGHTDVADVLLQAGADLEHESEGGRTPLMKAARAGHVCTVQFLISKGANVNRTTANNDHTVLSLACAGGHLAVVELLLAHGADPTHRLKDGSTMLIEAAKGGHTSVVCYLLDYPNNLLSAPPPDATQLTPPSHDLNRAPRVPVQALPMVVPPQEPDKPPANVATTLPIRNKAASKQKSSSHLPANNQDVQGYITNQSPESIVEEAQGKLTELEQRIKEAIEKNAQLQSLELAHADQLTKEKIEELNKTREEQIQKKQKILEELQKVERELQLKTQQQLKKQYLEVKAQRIQLQQQQQQQSCQHLGLLTPVGVGEQLSEGDYARLQQVDPVLLKDDPQQAAAQTGFAPIQPLAMPQALPLAAGSLPPGSIANLTELQGVIVGQPVLGQAQLAGLGQGILTETQQGLMVASPAQTLNDTLDDIMAAVSGRASAMSNTPTHSIATSVSQPQTPTPSPIISPSAMLPIYPAIDIDAQTESNHDTALTLACAGGHEELVQTLLERGANIEHRDKKGFTPLILAATAGHVGVVEILLDNGADIEAQSERTKDTPLSLACSGGRQEVVELLLARGANKEHRNVSDYTPLSLAASGGYVNIIKILLNAGAEINSRTGSKLGISPLMLAAMNGHTAAVKLLLDMGSDINAQIETNRNTALTLACFQGRTEVVSLLLDRKANVEHRAKTGLTPLMEAASGGYAEVGRVLLDKGADVNAPPVPSSRDTALTIAADKGHYKFCELLISRGAHIDVRNKKGNTPLWLAANGGHLDVVQLLVQAGADVDAADNRKITPLMAAFRKGHVKVVRYLVKEVNQFPSDSECMRYIATITDKEMLKKCHLCMESIVQAKDRQAAEANKNASILLEELDLEKLREESRRLALAAKREKRKEKRRKKKEEQRRKLEEIEAKSKENFELQAAQEKEKLKAEDDPEVPMEPPSATTTTTIAVTNTQSNKKQPSVLVTCPKDERKAVTGKSSIKLSEVISEVTSNSLSTCTKSGPSPLSSPNGKLTIASPKRGQKREEGWKEVVRRSKKVSVPSTVISRVIGRGGCNINAIRECTGAHIDIDKQKDKTGDRIITIRGGTESTRQATQLINALIKDPDKEIDELIPKNRLKSSSANSKIGSSAPATTTAANSSLVGIKVTTVAASSTSQTASALTVPAISSASNHKTIKNPVNNVRPGFQVSLPLAYPPPQFAHALLAAQTFQQIRPPRLPMTHFGGTFPPAQSTWGPFPVRPLSPARATNSPKPHMVPRHNSQNSSGSQVNSASSLTTSPTATTSSVASTVPGSSANGSPSSPSVRRQLFVTVVKTSNATTTTVTTTASNTSTAATNATYPISTAKEHYPASSPSSPSPPAQPAGVSRSSPSDCAATSPNKGAPSSDQEVGSPPAVETSSSASTRQPSTGTGSSSVHPAHQQPPGAPLQEARPPLQQPQVPAPDPRMVVPPNLAVTSSSAPVAGPTNAPMTYPMSQTSMGSSQPAAKMETPAIRPPVHGTGSVHKNPAPVQNSSAAVLNVNHIKRPPSVPSSVQLPSTLSTQSASQNSAHPANKSMGNNFSATLPFGPFSTLFENNPTSAHAFWGGSVVSSQTTPESMLSGKSSFLPNSEPLHQSDTSKAPGFRPPLQRPAPSPSGIVSMDSPYAPVTPSSTHLGNFASNLSGGQIYAPGAPLGGAPAAANFNRQHFSPLSLLPPCSSASNESPAQSVSSGVRTQSPTPSAVSLGSEKSSNVSQDRKVPVPIGTERSARIRQTGTSTPSVIGSNLAAPVGHSGIWSFEGIGGNQDKVDWCHSGMGSHMIHRPMSDPGVFSHQAMERDSTGIITPSGTFHQPVPAGYMDFPKVGGMPFSVYGNAMIPPVAPITDGTGGPIFNGPHAADPSWNSLIKMVSNSTENNGPQTIHEQNTANCWSPRSDSTLLYLSFPGV</sequence>
<feature type="coiled-coil region" evidence="20">
    <location>
        <begin position="663"/>
        <end position="759"/>
    </location>
</feature>
<dbReference type="FunFam" id="3.30.1370.10:FF:000031">
    <property type="entry name" value="ankyrin repeat domain-containing protein 17 isoform X1"/>
    <property type="match status" value="1"/>
</dbReference>
<dbReference type="InterPro" id="IPR036612">
    <property type="entry name" value="KH_dom_type_1_sf"/>
</dbReference>
<dbReference type="PANTHER" id="PTHR23206">
    <property type="entry name" value="MASK PROTEIN"/>
    <property type="match status" value="1"/>
</dbReference>
<evidence type="ECO:0000256" key="2">
    <source>
        <dbReference type="ARBA" id="ARBA00004496"/>
    </source>
</evidence>
<dbReference type="GO" id="GO:0005634">
    <property type="term" value="C:nucleus"/>
    <property type="evidence" value="ECO:0007669"/>
    <property type="project" value="UniProtKB-SubCell"/>
</dbReference>
<dbReference type="OrthoDB" id="10071877at2759"/>
<feature type="region of interest" description="Disordered" evidence="21">
    <location>
        <begin position="1971"/>
        <end position="2003"/>
    </location>
</feature>
<feature type="region of interest" description="Disordered" evidence="21">
    <location>
        <begin position="1664"/>
        <end position="1752"/>
    </location>
</feature>
<feature type="compositionally biased region" description="Polar residues" evidence="21">
    <location>
        <begin position="2037"/>
        <end position="2065"/>
    </location>
</feature>
<keyword evidence="9" id="KW-0832">Ubl conjugation</keyword>
<keyword evidence="12" id="KW-0007">Acetylation</keyword>
<dbReference type="Bgee" id="ENSMGAG00000010121">
    <property type="expression patterns" value="Expressed in gonad and 18 other cell types or tissues"/>
</dbReference>
<feature type="repeat" description="ANK" evidence="18">
    <location>
        <begin position="255"/>
        <end position="287"/>
    </location>
</feature>
<feature type="compositionally biased region" description="Polar residues" evidence="21">
    <location>
        <begin position="1814"/>
        <end position="1836"/>
    </location>
</feature>
<feature type="repeat" description="ANK" evidence="18">
    <location>
        <begin position="1107"/>
        <end position="1139"/>
    </location>
</feature>
<accession>A0A803YDD3</accession>
<dbReference type="InterPro" id="IPR047375">
    <property type="entry name" value="KH-I_ANKRD17"/>
</dbReference>
<feature type="repeat" description="ANK" evidence="18">
    <location>
        <begin position="418"/>
        <end position="450"/>
    </location>
</feature>
<reference evidence="23 24" key="1">
    <citation type="journal article" date="2010" name="PLoS Biol.">
        <title>Multi-platform next-generation sequencing of the domestic turkey (Meleagris gallopavo): genome assembly and analysis.</title>
        <authorList>
            <person name="Dalloul R.A."/>
            <person name="Long J.A."/>
            <person name="Zimin A.V."/>
            <person name="Aslam L."/>
            <person name="Beal K."/>
            <person name="Blomberg L.A."/>
            <person name="Bouffard P."/>
            <person name="Burt D.W."/>
            <person name="Crasta O."/>
            <person name="Crooijmans R.P."/>
            <person name="Cooper K."/>
            <person name="Coulombe R.A."/>
            <person name="De S."/>
            <person name="Delany M.E."/>
            <person name="Dodgson J.B."/>
            <person name="Dong J.J."/>
            <person name="Evans C."/>
            <person name="Frederickson K.M."/>
            <person name="Flicek P."/>
            <person name="Florea L."/>
            <person name="Folkerts O."/>
            <person name="Groenen M.A."/>
            <person name="Harkins T.T."/>
            <person name="Herrero J."/>
            <person name="Hoffmann S."/>
            <person name="Megens H.J."/>
            <person name="Jiang A."/>
            <person name="de Jong P."/>
            <person name="Kaiser P."/>
            <person name="Kim H."/>
            <person name="Kim K.W."/>
            <person name="Kim S."/>
            <person name="Langenberger D."/>
            <person name="Lee M.K."/>
            <person name="Lee T."/>
            <person name="Mane S."/>
            <person name="Marcais G."/>
            <person name="Marz M."/>
            <person name="McElroy A.P."/>
            <person name="Modise T."/>
            <person name="Nefedov M."/>
            <person name="Notredame C."/>
            <person name="Paton I.R."/>
            <person name="Payne W.S."/>
            <person name="Pertea G."/>
            <person name="Prickett D."/>
            <person name="Puiu D."/>
            <person name="Qioa D."/>
            <person name="Raineri E."/>
            <person name="Ruffier M."/>
            <person name="Salzberg S.L."/>
            <person name="Schatz M.C."/>
            <person name="Scheuring C."/>
            <person name="Schmidt C.J."/>
            <person name="Schroeder S."/>
            <person name="Searle S.M."/>
            <person name="Smith E.J."/>
            <person name="Smith J."/>
            <person name="Sonstegard T.S."/>
            <person name="Stadler P.F."/>
            <person name="Tafer H."/>
            <person name="Tu Z.J."/>
            <person name="Van Tassell C.P."/>
            <person name="Vilella A.J."/>
            <person name="Williams K.P."/>
            <person name="Yorke J.A."/>
            <person name="Zhang L."/>
            <person name="Zhang H.B."/>
            <person name="Zhang X."/>
            <person name="Zhang Y."/>
            <person name="Reed K.M."/>
        </authorList>
    </citation>
    <scope>NUCLEOTIDE SEQUENCE [LARGE SCALE GENOMIC DNA]</scope>
</reference>
<keyword evidence="10" id="KW-0391">Immunity</keyword>
<feature type="domain" description="K Homology" evidence="22">
    <location>
        <begin position="1481"/>
        <end position="1551"/>
    </location>
</feature>
<gene>
    <name evidence="23" type="primary">ANKRD17</name>
</gene>
<feature type="repeat" description="ANK" evidence="18">
    <location>
        <begin position="1005"/>
        <end position="1037"/>
    </location>
</feature>
<feature type="repeat" description="ANK" evidence="18">
    <location>
        <begin position="354"/>
        <end position="386"/>
    </location>
</feature>
<keyword evidence="7" id="KW-0399">Innate immunity</keyword>
<dbReference type="FunFam" id="1.25.40.20:FF:000012">
    <property type="entry name" value="ankyrin repeat domain-containing protein 17 isoform X1"/>
    <property type="match status" value="1"/>
</dbReference>
<feature type="compositionally biased region" description="Polar residues" evidence="21">
    <location>
        <begin position="2148"/>
        <end position="2180"/>
    </location>
</feature>
<evidence type="ECO:0000256" key="8">
    <source>
        <dbReference type="ARBA" id="ARBA00022737"/>
    </source>
</evidence>
<evidence type="ECO:0000256" key="14">
    <source>
        <dbReference type="ARBA" id="ARBA00023054"/>
    </source>
</evidence>
<dbReference type="SMART" id="SM00322">
    <property type="entry name" value="KH"/>
    <property type="match status" value="1"/>
</dbReference>
<evidence type="ECO:0000256" key="17">
    <source>
        <dbReference type="ARBA" id="ARBA00081278"/>
    </source>
</evidence>
<dbReference type="FunFam" id="1.25.40.20:FF:000062">
    <property type="entry name" value="ankyrin repeat domain-containing protein 17"/>
    <property type="match status" value="1"/>
</dbReference>
<dbReference type="Ensembl" id="ENSMGAT00000026047.1">
    <property type="protein sequence ID" value="ENSMGAP00000029780.1"/>
    <property type="gene ID" value="ENSMGAG00000010121.3"/>
</dbReference>
<feature type="compositionally biased region" description="Polar residues" evidence="21">
    <location>
        <begin position="634"/>
        <end position="651"/>
    </location>
</feature>
<evidence type="ECO:0000256" key="1">
    <source>
        <dbReference type="ARBA" id="ARBA00004123"/>
    </source>
</evidence>
<feature type="repeat" description="ANK" evidence="18">
    <location>
        <begin position="1140"/>
        <end position="1172"/>
    </location>
</feature>
<evidence type="ECO:0000256" key="16">
    <source>
        <dbReference type="ARBA" id="ARBA00067263"/>
    </source>
</evidence>
<feature type="repeat" description="ANK" evidence="18">
    <location>
        <begin position="971"/>
        <end position="1003"/>
    </location>
</feature>
<feature type="compositionally biased region" description="Low complexity" evidence="21">
    <location>
        <begin position="1977"/>
        <end position="1990"/>
    </location>
</feature>
<evidence type="ECO:0000313" key="23">
    <source>
        <dbReference type="Ensembl" id="ENSMGAP00000029780.1"/>
    </source>
</evidence>
<dbReference type="CDD" id="cd22249">
    <property type="entry name" value="UDM1_RNF168_RNF169-like"/>
    <property type="match status" value="1"/>
</dbReference>
<dbReference type="InterPro" id="IPR002110">
    <property type="entry name" value="Ankyrin_rpt"/>
</dbReference>
<evidence type="ECO:0000256" key="12">
    <source>
        <dbReference type="ARBA" id="ARBA00022990"/>
    </source>
</evidence>
<dbReference type="SUPFAM" id="SSF48403">
    <property type="entry name" value="Ankyrin repeat"/>
    <property type="match status" value="3"/>
</dbReference>
<protein>
    <recommendedName>
        <fullName evidence="16">Ankyrin repeat domain-containing protein 17</fullName>
    </recommendedName>
    <alternativeName>
        <fullName evidence="17">Gene trap ankyrin repeat protein</fullName>
    </alternativeName>
</protein>
<feature type="region of interest" description="Disordered" evidence="21">
    <location>
        <begin position="632"/>
        <end position="651"/>
    </location>
</feature>
<dbReference type="PANTHER" id="PTHR23206:SF1">
    <property type="entry name" value="ANKYRIN REPEAT DOMAIN-CONTAINING PROTEIN 17"/>
    <property type="match status" value="1"/>
</dbReference>
<dbReference type="PRINTS" id="PR01415">
    <property type="entry name" value="ANKYRIN"/>
</dbReference>
<feature type="compositionally biased region" description="Polar residues" evidence="21">
    <location>
        <begin position="1443"/>
        <end position="1460"/>
    </location>
</feature>
<feature type="repeat" description="ANK" evidence="18">
    <location>
        <begin position="188"/>
        <end position="220"/>
    </location>
</feature>
<reference evidence="23" key="2">
    <citation type="submission" date="2025-08" db="UniProtKB">
        <authorList>
            <consortium name="Ensembl"/>
        </authorList>
    </citation>
    <scope>IDENTIFICATION</scope>
</reference>
<keyword evidence="11 19" id="KW-0694">RNA-binding</keyword>
<keyword evidence="14 20" id="KW-0175">Coiled coil</keyword>
<keyword evidence="13 18" id="KW-0040">ANK repeat</keyword>
<evidence type="ECO:0000259" key="22">
    <source>
        <dbReference type="SMART" id="SM00322"/>
    </source>
</evidence>
<dbReference type="Pfam" id="PF00013">
    <property type="entry name" value="KH_1"/>
    <property type="match status" value="1"/>
</dbReference>
<dbReference type="InterPro" id="IPR051631">
    <property type="entry name" value="Ankyrin-KH/SAM_domain"/>
</dbReference>
<dbReference type="InterPro" id="IPR004088">
    <property type="entry name" value="KH_dom_type_1"/>
</dbReference>
<evidence type="ECO:0000256" key="4">
    <source>
        <dbReference type="ARBA" id="ARBA00022490"/>
    </source>
</evidence>
<proteinExistence type="predicted"/>
<feature type="compositionally biased region" description="Polar residues" evidence="21">
    <location>
        <begin position="1991"/>
        <end position="2003"/>
    </location>
</feature>
<dbReference type="FunFam" id="1.25.40.20:FF:000055">
    <property type="entry name" value="ankyrin repeat domain-containing protein 17 isoform X2"/>
    <property type="match status" value="1"/>
</dbReference>
<dbReference type="Pfam" id="PF12796">
    <property type="entry name" value="Ank_2"/>
    <property type="match status" value="9"/>
</dbReference>
<dbReference type="InterPro" id="IPR036770">
    <property type="entry name" value="Ankyrin_rpt-contain_sf"/>
</dbReference>